<evidence type="ECO:0000313" key="1">
    <source>
        <dbReference type="EMBL" id="KAK2992476.1"/>
    </source>
</evidence>
<evidence type="ECO:0000313" key="2">
    <source>
        <dbReference type="Proteomes" id="UP001187471"/>
    </source>
</evidence>
<keyword evidence="2" id="KW-1185">Reference proteome</keyword>
<protein>
    <submittedName>
        <fullName evidence="1">Uncharacterized protein</fullName>
    </submittedName>
</protein>
<organism evidence="1 2">
    <name type="scientific">Escallonia rubra</name>
    <dbReference type="NCBI Taxonomy" id="112253"/>
    <lineage>
        <taxon>Eukaryota</taxon>
        <taxon>Viridiplantae</taxon>
        <taxon>Streptophyta</taxon>
        <taxon>Embryophyta</taxon>
        <taxon>Tracheophyta</taxon>
        <taxon>Spermatophyta</taxon>
        <taxon>Magnoliopsida</taxon>
        <taxon>eudicotyledons</taxon>
        <taxon>Gunneridae</taxon>
        <taxon>Pentapetalae</taxon>
        <taxon>asterids</taxon>
        <taxon>campanulids</taxon>
        <taxon>Escalloniales</taxon>
        <taxon>Escalloniaceae</taxon>
        <taxon>Escallonia</taxon>
    </lineage>
</organism>
<name>A0AA88USA2_9ASTE</name>
<comment type="caution">
    <text evidence="1">The sequence shown here is derived from an EMBL/GenBank/DDBJ whole genome shotgun (WGS) entry which is preliminary data.</text>
</comment>
<reference evidence="1" key="1">
    <citation type="submission" date="2022-12" db="EMBL/GenBank/DDBJ databases">
        <title>Draft genome assemblies for two species of Escallonia (Escalloniales).</title>
        <authorList>
            <person name="Chanderbali A."/>
            <person name="Dervinis C."/>
            <person name="Anghel I."/>
            <person name="Soltis D."/>
            <person name="Soltis P."/>
            <person name="Zapata F."/>
        </authorList>
    </citation>
    <scope>NUCLEOTIDE SEQUENCE</scope>
    <source>
        <strain evidence="1">UCBG92.1500</strain>
        <tissue evidence="1">Leaf</tissue>
    </source>
</reference>
<sequence length="197" mass="22510">MAALLLKCYKPLHLLCPTSTTAIHVPIHKIFISNNKNFLTRNRFYCSTQLGQSQSCTSTNGTGGPENVMPIHQPLFLHNTMSKKKELLRPKTPGQVGIYLRHLGYKVKYVRNFTDVDDKDLRLCDEQLGYHTKVLLFGKMRPHITNKASTPKYPWFYWKQRLGRKKDTVRNISVENCGGHTIDQKTSCGDSICPKMA</sequence>
<proteinExistence type="predicted"/>
<gene>
    <name evidence="1" type="ORF">RJ640_011615</name>
</gene>
<dbReference type="Proteomes" id="UP001187471">
    <property type="component" value="Unassembled WGS sequence"/>
</dbReference>
<accession>A0AA88USA2</accession>
<dbReference type="AlphaFoldDB" id="A0AA88USA2"/>
<dbReference type="EMBL" id="JAVXUO010000406">
    <property type="protein sequence ID" value="KAK2992476.1"/>
    <property type="molecule type" value="Genomic_DNA"/>
</dbReference>